<accession>A0ABQ3QXA1</accession>
<dbReference type="InterPro" id="IPR006944">
    <property type="entry name" value="Phage/GTA_portal"/>
</dbReference>
<proteinExistence type="predicted"/>
<name>A0ABQ3QXA1_9ACTN</name>
<dbReference type="Pfam" id="PF04860">
    <property type="entry name" value="Phage_portal"/>
    <property type="match status" value="1"/>
</dbReference>
<protein>
    <recommendedName>
        <fullName evidence="3">Phage portal protein</fullName>
    </recommendedName>
</protein>
<dbReference type="RefSeq" id="WP_189963419.1">
    <property type="nucleotide sequence ID" value="NZ_BMUA01000008.1"/>
</dbReference>
<dbReference type="EMBL" id="BNDY01000017">
    <property type="protein sequence ID" value="GHI41909.1"/>
    <property type="molecule type" value="Genomic_DNA"/>
</dbReference>
<organism evidence="1 2">
    <name type="scientific">Streptomyces violascens</name>
    <dbReference type="NCBI Taxonomy" id="67381"/>
    <lineage>
        <taxon>Bacteria</taxon>
        <taxon>Bacillati</taxon>
        <taxon>Actinomycetota</taxon>
        <taxon>Actinomycetes</taxon>
        <taxon>Kitasatosporales</taxon>
        <taxon>Streptomycetaceae</taxon>
        <taxon>Streptomyces</taxon>
    </lineage>
</organism>
<keyword evidence="2" id="KW-1185">Reference proteome</keyword>
<evidence type="ECO:0000313" key="1">
    <source>
        <dbReference type="EMBL" id="GHI41909.1"/>
    </source>
</evidence>
<comment type="caution">
    <text evidence="1">The sequence shown here is derived from an EMBL/GenBank/DDBJ whole genome shotgun (WGS) entry which is preliminary data.</text>
</comment>
<sequence length="528" mass="58180">MGKTLFGSLANAAGTFLNRTPVPYAPSTGRAGLGSGLLRPAGQEAQMRAMGGNATLFAIVDRIITGYSEVTWRLYRSAPSGRAEDRIEVTSHAALDLWRQPNPFMTGPAFLEATQQHEELTGEQWWVTARDPRFNIPLELWPVRPDRMEPIPDPQDFLVGYLYRGPSGERIPLGVDDVLFQRRPNPLDPYRGMGAVQTILVDLDATRASAEWNRSFFLNSAEPGGIVEVDRRLDDTEFDAFRERWAEQHRGVSNAHRVAVLENGLKWVDRKYSMVDMQFAEMRSVNREIIREAFGFPKPILGAVDDVNRANAEAADAVFARWLLRPRLNRTREILNTRLLPMFGATSKGLEFDYDNPVPADREADAAELTARTNAVKALVEAGAYGPAALSAVGLPDMPFGQPDSNPDKELLIRLVTGAPSLAPMILPMLGFDVPENAAALVPAPRTPAAPAALMLGTDIEAAMRWVAVAHDDADTCGPCRDNDGQLYRNREDAYEDYPGGSGYVHCVGAEYGNACRCKVVKRRESNS</sequence>
<evidence type="ECO:0000313" key="2">
    <source>
        <dbReference type="Proteomes" id="UP001050808"/>
    </source>
</evidence>
<gene>
    <name evidence="1" type="ORF">Sviol_63170</name>
</gene>
<evidence type="ECO:0008006" key="3">
    <source>
        <dbReference type="Google" id="ProtNLM"/>
    </source>
</evidence>
<dbReference type="Proteomes" id="UP001050808">
    <property type="component" value="Unassembled WGS sequence"/>
</dbReference>
<reference evidence="1" key="1">
    <citation type="submission" date="2024-05" db="EMBL/GenBank/DDBJ databases">
        <title>Whole genome shotgun sequence of Streptomyces violascens NBRC 12920.</title>
        <authorList>
            <person name="Komaki H."/>
            <person name="Tamura T."/>
        </authorList>
    </citation>
    <scope>NUCLEOTIDE SEQUENCE</scope>
    <source>
        <strain evidence="1">NBRC 12920</strain>
    </source>
</reference>